<name>A0A8B8NJ36_9MYRT</name>
<dbReference type="PANTHER" id="PTHR31170">
    <property type="entry name" value="BNAC04G53230D PROTEIN"/>
    <property type="match status" value="1"/>
</dbReference>
<keyword evidence="2" id="KW-1185">Reference proteome</keyword>
<accession>A0A8B8NJ36</accession>
<sequence length="441" mass="50694">MNQDSNCSMVAVELDWPRYMEQRFRERPRLLRQTASNGLCCIFRVPRSVFVGDPKAYEPQIVSIGPYHRGKEQVEMLEQHKPRLFAALLDRTRGHGAPAEAYFRTMASVETKIRECYSEDLDCGSWSLIEMMILDACFVVEMFRVTASLVPADPADPLFSMPWVYSFLTLDLLLIENQIPFFVLETVFELSMAPTEAHYSLNKLALEFFNYRLRRPQHELERHYHVPNVTHLLDLFRLSLVGHLELEDPGDVNEEFLQLIPSAKQLLLAGIKLKPRKSDRFIDVRFERGVLQIPPLTLDVFTRSLFLNCIAYEQCSCYCSKHITTYAVLMSCVVSTAADAALLSEHNIIVNFSGSDEYVARYFNNLTCGVSFDISISYLAGLFGEVTRYHQNKWHVQWSGIKREYFGSPWSFISAVAAFILLALTVVQAFYAVYAYYRPSK</sequence>
<evidence type="ECO:0000313" key="2">
    <source>
        <dbReference type="Proteomes" id="UP000827889"/>
    </source>
</evidence>
<organism evidence="2 3">
    <name type="scientific">Rhodamnia argentea</name>
    <dbReference type="NCBI Taxonomy" id="178133"/>
    <lineage>
        <taxon>Eukaryota</taxon>
        <taxon>Viridiplantae</taxon>
        <taxon>Streptophyta</taxon>
        <taxon>Embryophyta</taxon>
        <taxon>Tracheophyta</taxon>
        <taxon>Spermatophyta</taxon>
        <taxon>Magnoliopsida</taxon>
        <taxon>eudicotyledons</taxon>
        <taxon>Gunneridae</taxon>
        <taxon>Pentapetalae</taxon>
        <taxon>rosids</taxon>
        <taxon>malvids</taxon>
        <taxon>Myrtales</taxon>
        <taxon>Myrtaceae</taxon>
        <taxon>Myrtoideae</taxon>
        <taxon>Myrteae</taxon>
        <taxon>Australasian group</taxon>
        <taxon>Rhodamnia</taxon>
    </lineage>
</organism>
<dbReference type="RefSeq" id="XP_030522492.2">
    <property type="nucleotide sequence ID" value="XM_030666632.2"/>
</dbReference>
<evidence type="ECO:0000313" key="3">
    <source>
        <dbReference type="RefSeq" id="XP_030522492.2"/>
    </source>
</evidence>
<keyword evidence="1" id="KW-1133">Transmembrane helix</keyword>
<proteinExistence type="predicted"/>
<keyword evidence="1" id="KW-0472">Membrane</keyword>
<dbReference type="Proteomes" id="UP000827889">
    <property type="component" value="Chromosome 8"/>
</dbReference>
<dbReference type="AlphaFoldDB" id="A0A8B8NJ36"/>
<dbReference type="PANTHER" id="PTHR31170:SF21">
    <property type="match status" value="1"/>
</dbReference>
<protein>
    <submittedName>
        <fullName evidence="3">UPF0481 protein At3g47200-like</fullName>
    </submittedName>
</protein>
<gene>
    <name evidence="3" type="primary">LOC115735414</name>
</gene>
<dbReference type="InterPro" id="IPR004158">
    <property type="entry name" value="DUF247_pln"/>
</dbReference>
<feature type="transmembrane region" description="Helical" evidence="1">
    <location>
        <begin position="410"/>
        <end position="437"/>
    </location>
</feature>
<dbReference type="GeneID" id="115735414"/>
<keyword evidence="1" id="KW-0812">Transmembrane</keyword>
<reference evidence="3" key="1">
    <citation type="submission" date="2025-08" db="UniProtKB">
        <authorList>
            <consortium name="RefSeq"/>
        </authorList>
    </citation>
    <scope>IDENTIFICATION</scope>
    <source>
        <tissue evidence="3">Leaf</tissue>
    </source>
</reference>
<dbReference type="Pfam" id="PF03140">
    <property type="entry name" value="DUF247"/>
    <property type="match status" value="1"/>
</dbReference>
<evidence type="ECO:0000256" key="1">
    <source>
        <dbReference type="SAM" id="Phobius"/>
    </source>
</evidence>
<dbReference type="KEGG" id="rarg:115735414"/>